<feature type="chain" id="PRO_5016361654" evidence="1">
    <location>
        <begin position="21"/>
        <end position="365"/>
    </location>
</feature>
<evidence type="ECO:0000313" key="2">
    <source>
        <dbReference type="EMBL" id="RED37509.1"/>
    </source>
</evidence>
<reference evidence="2 5" key="2">
    <citation type="submission" date="2018-07" db="EMBL/GenBank/DDBJ databases">
        <title>Genomic Encyclopedia of Archaeal and Bacterial Type Strains, Phase II (KMG-II): from individual species to whole genera.</title>
        <authorList>
            <person name="Goeker M."/>
        </authorList>
    </citation>
    <scope>NUCLEOTIDE SEQUENCE [LARGE SCALE GENOMIC DNA]</scope>
    <source>
        <strain evidence="2 5">JA575</strain>
    </source>
</reference>
<dbReference type="OrthoDB" id="8156917at2"/>
<dbReference type="EMBL" id="UFQQ01000007">
    <property type="protein sequence ID" value="SSW90476.1"/>
    <property type="molecule type" value="Genomic_DNA"/>
</dbReference>
<organism evidence="3 4">
    <name type="scientific">Rhodopseudomonas pentothenatexigens</name>
    <dbReference type="NCBI Taxonomy" id="999699"/>
    <lineage>
        <taxon>Bacteria</taxon>
        <taxon>Pseudomonadati</taxon>
        <taxon>Pseudomonadota</taxon>
        <taxon>Alphaproteobacteria</taxon>
        <taxon>Hyphomicrobiales</taxon>
        <taxon>Nitrobacteraceae</taxon>
        <taxon>Rhodopseudomonas</taxon>
    </lineage>
</organism>
<proteinExistence type="predicted"/>
<evidence type="ECO:0000313" key="3">
    <source>
        <dbReference type="EMBL" id="SSW90476.1"/>
    </source>
</evidence>
<dbReference type="InterPro" id="IPR000415">
    <property type="entry name" value="Nitroreductase-like"/>
</dbReference>
<name>A0A336JPU5_9BRAD</name>
<protein>
    <submittedName>
        <fullName evidence="3">Nitroreductase family protein</fullName>
    </submittedName>
</protein>
<dbReference type="Proteomes" id="UP000256343">
    <property type="component" value="Unassembled WGS sequence"/>
</dbReference>
<reference evidence="3 4" key="1">
    <citation type="submission" date="2017-08" db="EMBL/GenBank/DDBJ databases">
        <authorList>
            <person name="de Groot N.N."/>
        </authorList>
    </citation>
    <scope>NUCLEOTIDE SEQUENCE [LARGE SCALE GENOMIC DNA]</scope>
    <source>
        <strain evidence="3 4">JA575</strain>
    </source>
</reference>
<dbReference type="SUPFAM" id="SSF55469">
    <property type="entry name" value="FMN-dependent nitroreductase-like"/>
    <property type="match status" value="2"/>
</dbReference>
<evidence type="ECO:0000313" key="4">
    <source>
        <dbReference type="Proteomes" id="UP000252631"/>
    </source>
</evidence>
<accession>A0A336JPU5</accession>
<sequence length="365" mass="38830">MNRRSVLMAGAAALATSASGAVLWARQDIGRWRAAADAIRQPLNPELTGRAAIAELVRCATLAANSHNTQPWRFVARDADITIAPDFSRRCPVVDPDDHHLFASLGAAAENIVQAAPVFGLSATVRAVGEDGRVRIDLVPGAPEPSELAAAIVKRQCCRGLYDSRPVPADELQRLASAGRGDGVDILLLTEPAAVDAVASLVIAGNTAQFADPSFLAELKHWLRFGYADAVATGDGLFAGVSGNPALPAPVGRLLFDRVVSADSENAKCRAQIASSAGLAVFVSDHDDRGHWLAAGRAYQRFALCATALGIKHAFLNQPVEVPQQRHRLAEHLGLGLRRPDFIVRFGYGADMPRSLRRPIADVLV</sequence>
<dbReference type="EMBL" id="QRDT01000007">
    <property type="protein sequence ID" value="RED37509.1"/>
    <property type="molecule type" value="Genomic_DNA"/>
</dbReference>
<gene>
    <name evidence="2" type="ORF">BJ125_10784</name>
    <name evidence="3" type="ORF">SAMN05892882_10784</name>
</gene>
<dbReference type="AlphaFoldDB" id="A0A336JPU5"/>
<evidence type="ECO:0000313" key="5">
    <source>
        <dbReference type="Proteomes" id="UP000256343"/>
    </source>
</evidence>
<keyword evidence="5" id="KW-1185">Reference proteome</keyword>
<dbReference type="Proteomes" id="UP000252631">
    <property type="component" value="Unassembled WGS sequence"/>
</dbReference>
<dbReference type="GO" id="GO:0016491">
    <property type="term" value="F:oxidoreductase activity"/>
    <property type="evidence" value="ECO:0007669"/>
    <property type="project" value="InterPro"/>
</dbReference>
<dbReference type="Gene3D" id="3.40.109.10">
    <property type="entry name" value="NADH Oxidase"/>
    <property type="match status" value="1"/>
</dbReference>
<keyword evidence="1" id="KW-0732">Signal</keyword>
<feature type="signal peptide" evidence="1">
    <location>
        <begin position="1"/>
        <end position="20"/>
    </location>
</feature>
<evidence type="ECO:0000256" key="1">
    <source>
        <dbReference type="SAM" id="SignalP"/>
    </source>
</evidence>
<dbReference type="NCBIfam" id="NF047509">
    <property type="entry name" value="Rv3131_FMN_oxido"/>
    <property type="match status" value="1"/>
</dbReference>